<feature type="transmembrane region" description="Helical" evidence="2">
    <location>
        <begin position="12"/>
        <end position="35"/>
    </location>
</feature>
<dbReference type="InterPro" id="IPR007060">
    <property type="entry name" value="FtsL/DivIC"/>
</dbReference>
<keyword evidence="2" id="KW-0472">Membrane</keyword>
<keyword evidence="1" id="KW-0175">Coiled coil</keyword>
<keyword evidence="2" id="KW-0812">Transmembrane</keyword>
<gene>
    <name evidence="3" type="ORF">AOC36_11455</name>
</gene>
<keyword evidence="2" id="KW-1133">Transmembrane helix</keyword>
<dbReference type="Pfam" id="PF04977">
    <property type="entry name" value="DivIC"/>
    <property type="match status" value="1"/>
</dbReference>
<evidence type="ECO:0000313" key="4">
    <source>
        <dbReference type="Proteomes" id="UP000063781"/>
    </source>
</evidence>
<dbReference type="GO" id="GO:0051301">
    <property type="term" value="P:cell division"/>
    <property type="evidence" value="ECO:0007669"/>
    <property type="project" value="InterPro"/>
</dbReference>
<dbReference type="RefSeq" id="WP_067634446.1">
    <property type="nucleotide sequence ID" value="NZ_CP013213.1"/>
</dbReference>
<dbReference type="AlphaFoldDB" id="A0A0X8H204"/>
<evidence type="ECO:0000313" key="3">
    <source>
        <dbReference type="EMBL" id="AMC94565.1"/>
    </source>
</evidence>
<sequence>MTQTTLRQKRKFSVNRAIGGVVALAIVFVSGVLIFNSAKEWFRYYESSQTLQTVQQELSELEEKQAALEATKDKLSNPDYVQNFARGVHLMSKSEEQIFVLPKADE</sequence>
<evidence type="ECO:0008006" key="5">
    <source>
        <dbReference type="Google" id="ProtNLM"/>
    </source>
</evidence>
<evidence type="ECO:0000256" key="2">
    <source>
        <dbReference type="SAM" id="Phobius"/>
    </source>
</evidence>
<dbReference type="PANTHER" id="PTHR40027">
    <property type="entry name" value="CELL DIVISION PROTEIN DIVIC"/>
    <property type="match status" value="1"/>
</dbReference>
<organism evidence="3 4">
    <name type="scientific">Erysipelothrix larvae</name>
    <dbReference type="NCBI Taxonomy" id="1514105"/>
    <lineage>
        <taxon>Bacteria</taxon>
        <taxon>Bacillati</taxon>
        <taxon>Bacillota</taxon>
        <taxon>Erysipelotrichia</taxon>
        <taxon>Erysipelotrichales</taxon>
        <taxon>Erysipelotrichaceae</taxon>
        <taxon>Erysipelothrix</taxon>
    </lineage>
</organism>
<reference evidence="3 4" key="1">
    <citation type="submission" date="2015-10" db="EMBL/GenBank/DDBJ databases">
        <title>Erysipelothrix larvae sp. LV19 isolated from the larval gut of the rhinoceros beetle, Trypoxylus dichotomus.</title>
        <authorList>
            <person name="Lim S."/>
            <person name="Kim B.-C."/>
        </authorList>
    </citation>
    <scope>NUCLEOTIDE SEQUENCE [LARGE SCALE GENOMIC DNA]</scope>
    <source>
        <strain evidence="3 4">LV19</strain>
    </source>
</reference>
<evidence type="ECO:0000256" key="1">
    <source>
        <dbReference type="SAM" id="Coils"/>
    </source>
</evidence>
<dbReference type="PANTHER" id="PTHR40027:SF1">
    <property type="entry name" value="CELL DIVISION PROTEIN DIVIC"/>
    <property type="match status" value="1"/>
</dbReference>
<keyword evidence="4" id="KW-1185">Reference proteome</keyword>
<accession>A0A0X8H204</accession>
<dbReference type="EMBL" id="CP013213">
    <property type="protein sequence ID" value="AMC94565.1"/>
    <property type="molecule type" value="Genomic_DNA"/>
</dbReference>
<protein>
    <recommendedName>
        <fullName evidence="5">Septum formation initiator</fullName>
    </recommendedName>
</protein>
<name>A0A0X8H204_9FIRM</name>
<dbReference type="KEGG" id="erl:AOC36_11455"/>
<dbReference type="STRING" id="1514105.AOC36_11455"/>
<proteinExistence type="predicted"/>
<dbReference type="OrthoDB" id="1652515at2"/>
<dbReference type="Proteomes" id="UP000063781">
    <property type="component" value="Chromosome"/>
</dbReference>
<feature type="coiled-coil region" evidence="1">
    <location>
        <begin position="44"/>
        <end position="74"/>
    </location>
</feature>
<dbReference type="InterPro" id="IPR039076">
    <property type="entry name" value="DivIC"/>
</dbReference>